<evidence type="ECO:0000313" key="3">
    <source>
        <dbReference type="Proteomes" id="UP000761264"/>
    </source>
</evidence>
<keyword evidence="3" id="KW-1185">Reference proteome</keyword>
<protein>
    <submittedName>
        <fullName evidence="2">Alpha/beta fold hydrolase</fullName>
    </submittedName>
</protein>
<organism evidence="2 3">
    <name type="scientific">Pelagibius litoralis</name>
    <dbReference type="NCBI Taxonomy" id="374515"/>
    <lineage>
        <taxon>Bacteria</taxon>
        <taxon>Pseudomonadati</taxon>
        <taxon>Pseudomonadota</taxon>
        <taxon>Alphaproteobacteria</taxon>
        <taxon>Rhodospirillales</taxon>
        <taxon>Rhodovibrionaceae</taxon>
        <taxon>Pelagibius</taxon>
    </lineage>
</organism>
<dbReference type="InterPro" id="IPR000073">
    <property type="entry name" value="AB_hydrolase_1"/>
</dbReference>
<name>A0A967EXX1_9PROT</name>
<dbReference type="PANTHER" id="PTHR43798">
    <property type="entry name" value="MONOACYLGLYCEROL LIPASE"/>
    <property type="match status" value="1"/>
</dbReference>
<comment type="caution">
    <text evidence="2">The sequence shown here is derived from an EMBL/GenBank/DDBJ whole genome shotgun (WGS) entry which is preliminary data.</text>
</comment>
<dbReference type="RefSeq" id="WP_167224958.1">
    <property type="nucleotide sequence ID" value="NZ_JAAQPH010000008.1"/>
</dbReference>
<accession>A0A967EXX1</accession>
<dbReference type="EMBL" id="JAAQPH010000008">
    <property type="protein sequence ID" value="NIA69414.1"/>
    <property type="molecule type" value="Genomic_DNA"/>
</dbReference>
<dbReference type="InterPro" id="IPR000639">
    <property type="entry name" value="Epox_hydrolase-like"/>
</dbReference>
<evidence type="ECO:0000313" key="2">
    <source>
        <dbReference type="EMBL" id="NIA69414.1"/>
    </source>
</evidence>
<dbReference type="PRINTS" id="PR00111">
    <property type="entry name" value="ABHYDROLASE"/>
</dbReference>
<gene>
    <name evidence="2" type="ORF">HBA54_12505</name>
</gene>
<dbReference type="Pfam" id="PF00561">
    <property type="entry name" value="Abhydrolase_1"/>
    <property type="match status" value="1"/>
</dbReference>
<dbReference type="GO" id="GO:0016020">
    <property type="term" value="C:membrane"/>
    <property type="evidence" value="ECO:0007669"/>
    <property type="project" value="TreeGrafter"/>
</dbReference>
<dbReference type="InterPro" id="IPR050266">
    <property type="entry name" value="AB_hydrolase_sf"/>
</dbReference>
<dbReference type="AlphaFoldDB" id="A0A967EXX1"/>
<reference evidence="2" key="1">
    <citation type="submission" date="2020-03" db="EMBL/GenBank/DDBJ databases">
        <title>Genome of Pelagibius litoralis DSM 21314T.</title>
        <authorList>
            <person name="Wang G."/>
        </authorList>
    </citation>
    <scope>NUCLEOTIDE SEQUENCE</scope>
    <source>
        <strain evidence="2">DSM 21314</strain>
    </source>
</reference>
<proteinExistence type="predicted"/>
<dbReference type="SUPFAM" id="SSF53474">
    <property type="entry name" value="alpha/beta-Hydrolases"/>
    <property type="match status" value="1"/>
</dbReference>
<evidence type="ECO:0000259" key="1">
    <source>
        <dbReference type="Pfam" id="PF00561"/>
    </source>
</evidence>
<sequence>MPDLHLGSLVMEDHGEGHGEGTAVVLVHGLGGSSNSFQTLMGALEGYRVLRPDLPGAGRSALRPGRPGLRGLTSAVGDALRSAGVERAHLVGHSMGTLICQYLAVSAPECVLSLTLFGPILVPPAAAKVALKERAETARAEGMAGIAGAVAGGSVAAASRAANPVVTAFVRESLMRQDPAGYAAHCDALSTAEAADHPAIQAPTLLVAGENDPVAPVAMAQQLNAQIAGSTLEIIPSVAHWMMMEAPQRSADLLRSHLDATAP</sequence>
<dbReference type="PANTHER" id="PTHR43798:SF33">
    <property type="entry name" value="HYDROLASE, PUTATIVE (AFU_ORTHOLOGUE AFUA_2G14860)-RELATED"/>
    <property type="match status" value="1"/>
</dbReference>
<keyword evidence="2" id="KW-0378">Hydrolase</keyword>
<feature type="domain" description="AB hydrolase-1" evidence="1">
    <location>
        <begin position="23"/>
        <end position="247"/>
    </location>
</feature>
<dbReference type="GO" id="GO:0016787">
    <property type="term" value="F:hydrolase activity"/>
    <property type="evidence" value="ECO:0007669"/>
    <property type="project" value="UniProtKB-KW"/>
</dbReference>
<dbReference type="Gene3D" id="3.40.50.1820">
    <property type="entry name" value="alpha/beta hydrolase"/>
    <property type="match status" value="1"/>
</dbReference>
<dbReference type="InterPro" id="IPR029058">
    <property type="entry name" value="AB_hydrolase_fold"/>
</dbReference>
<dbReference type="PRINTS" id="PR00412">
    <property type="entry name" value="EPOXHYDRLASE"/>
</dbReference>
<dbReference type="Proteomes" id="UP000761264">
    <property type="component" value="Unassembled WGS sequence"/>
</dbReference>